<dbReference type="InterPro" id="IPR018964">
    <property type="entry name" value="Phage_phiJL001_Gp84_C"/>
</dbReference>
<evidence type="ECO:0000259" key="1">
    <source>
        <dbReference type="Pfam" id="PF09356"/>
    </source>
</evidence>
<sequence length="284" mass="30556">MRNASPALQALLNSGRAFFMADLYTFTLVGGAIVRYTSADVDLAVNGQSFSCKGPLFKRGRTRLTLGLEVDTLDLTLYADSTHTINGVPWLHAARVGALDAAAVRLERVFATDWTDTSAGSILLFEGRIADVKPSRTELRLTVKSELELLDTQMPRNLYQPGCLHTLHQGGCGISKEAFAINSTVNGGSTVNRINCSLTQAAGYFSLGTIRFNSGPNAGVIRSVKDYSPGVVTLSAPLVMQCNPGDSFTIYPGCDKTKATCQSKFNNVINFRGHPYVPAPETVL</sequence>
<dbReference type="Pfam" id="PF09356">
    <property type="entry name" value="Phage_BR0599"/>
    <property type="match status" value="1"/>
</dbReference>
<proteinExistence type="predicted"/>
<dbReference type="Pfam" id="PF09931">
    <property type="entry name" value="Phage_phiJL001_Gp84_N"/>
    <property type="match status" value="1"/>
</dbReference>
<keyword evidence="3" id="KW-1185">Reference proteome</keyword>
<dbReference type="NCBIfam" id="TIGR02218">
    <property type="entry name" value="phg_TIGR02218"/>
    <property type="match status" value="1"/>
</dbReference>
<organism evidence="2 3">
    <name type="scientific">Chromobacterium fluminis</name>
    <dbReference type="NCBI Taxonomy" id="3044269"/>
    <lineage>
        <taxon>Bacteria</taxon>
        <taxon>Pseudomonadati</taxon>
        <taxon>Pseudomonadota</taxon>
        <taxon>Betaproteobacteria</taxon>
        <taxon>Neisseriales</taxon>
        <taxon>Chromobacteriaceae</taxon>
        <taxon>Chromobacterium</taxon>
    </lineage>
</organism>
<dbReference type="RefSeq" id="WP_166451967.1">
    <property type="nucleotide sequence ID" value="NZ_JAAOMA010000013.1"/>
</dbReference>
<dbReference type="EMBL" id="JAAOMA010000013">
    <property type="protein sequence ID" value="NHR05719.1"/>
    <property type="molecule type" value="Genomic_DNA"/>
</dbReference>
<feature type="domain" description="Bacteriophage phiJL001 Gp84 C-terminal" evidence="1">
    <location>
        <begin position="203"/>
        <end position="279"/>
    </location>
</feature>
<comment type="caution">
    <text evidence="2">The sequence shown here is derived from an EMBL/GenBank/DDBJ whole genome shotgun (WGS) entry which is preliminary data.</text>
</comment>
<accession>A0ABX0L202</accession>
<gene>
    <name evidence="2" type="ORF">HA052_10960</name>
</gene>
<evidence type="ECO:0000313" key="3">
    <source>
        <dbReference type="Proteomes" id="UP001515641"/>
    </source>
</evidence>
<evidence type="ECO:0000313" key="2">
    <source>
        <dbReference type="EMBL" id="NHR05719.1"/>
    </source>
</evidence>
<dbReference type="Proteomes" id="UP001515641">
    <property type="component" value="Unassembled WGS sequence"/>
</dbReference>
<dbReference type="InterPro" id="IPR011928">
    <property type="entry name" value="Phage_phiJL001_Gp84"/>
</dbReference>
<protein>
    <submittedName>
        <fullName evidence="2">DUF2163 domain-containing protein</fullName>
    </submittedName>
</protein>
<reference evidence="2 3" key="1">
    <citation type="submission" date="2020-03" db="EMBL/GenBank/DDBJ databases">
        <title>Draft genome sequence of environmentally isolated cultures.</title>
        <authorList>
            <person name="Wilson H.S."/>
            <person name="De Leon M.E."/>
        </authorList>
    </citation>
    <scope>NUCLEOTIDE SEQUENCE [LARGE SCALE GENOMIC DNA]</scope>
    <source>
        <strain evidence="2 3">HSC-31F16</strain>
    </source>
</reference>
<name>A0ABX0L202_9NEIS</name>